<comment type="caution">
    <text evidence="9">The sequence shown here is derived from an EMBL/GenBank/DDBJ whole genome shotgun (WGS) entry which is preliminary data.</text>
</comment>
<feature type="binding site" evidence="7">
    <location>
        <position position="226"/>
    </location>
    <ligand>
        <name>Zn(2+)</name>
        <dbReference type="ChEBI" id="CHEBI:29105"/>
        <label>3</label>
    </ligand>
</feature>
<feature type="domain" description="Xylose isomerase-like TIM barrel" evidence="8">
    <location>
        <begin position="18"/>
        <end position="273"/>
    </location>
</feature>
<keyword evidence="6 7" id="KW-0234">DNA repair</keyword>
<evidence type="ECO:0000256" key="3">
    <source>
        <dbReference type="ARBA" id="ARBA00022763"/>
    </source>
</evidence>
<dbReference type="InterPro" id="IPR001719">
    <property type="entry name" value="AP_endonuc_2"/>
</dbReference>
<evidence type="ECO:0000256" key="4">
    <source>
        <dbReference type="ARBA" id="ARBA00022801"/>
    </source>
</evidence>
<feature type="binding site" evidence="7">
    <location>
        <position position="213"/>
    </location>
    <ligand>
        <name>Zn(2+)</name>
        <dbReference type="ChEBI" id="CHEBI:29105"/>
        <label>2</label>
    </ligand>
</feature>
<dbReference type="GO" id="GO:0008081">
    <property type="term" value="F:phosphoric diester hydrolase activity"/>
    <property type="evidence" value="ECO:0007669"/>
    <property type="project" value="TreeGrafter"/>
</dbReference>
<dbReference type="HAMAP" id="MF_00152">
    <property type="entry name" value="Nfo"/>
    <property type="match status" value="1"/>
</dbReference>
<feature type="binding site" evidence="7">
    <location>
        <position position="228"/>
    </location>
    <ligand>
        <name>Zn(2+)</name>
        <dbReference type="ChEBI" id="CHEBI:29105"/>
        <label>3</label>
    </ligand>
</feature>
<feature type="binding site" evidence="7">
    <location>
        <position position="258"/>
    </location>
    <ligand>
        <name>Zn(2+)</name>
        <dbReference type="ChEBI" id="CHEBI:29105"/>
        <label>2</label>
    </ligand>
</feature>
<dbReference type="PROSITE" id="PS00729">
    <property type="entry name" value="AP_NUCLEASE_F2_1"/>
    <property type="match status" value="1"/>
</dbReference>
<feature type="binding site" evidence="7">
    <location>
        <position position="66"/>
    </location>
    <ligand>
        <name>Zn(2+)</name>
        <dbReference type="ChEBI" id="CHEBI:29105"/>
        <label>1</label>
    </ligand>
</feature>
<dbReference type="InterPro" id="IPR013022">
    <property type="entry name" value="Xyl_isomerase-like_TIM-brl"/>
</dbReference>
<sequence length="283" mass="31582">MLFGAHVSSAGGLWNAPKNAAEIGCEVLQMFSRPPQGGKPKPITEEVTHQFKEEMEKYSIKHAYIHAPYFINLASSNERIRHGSIAILREELERGSLLGCKGMMFHPGSAKDVGQEEGELLVIAGLNTLLDGYEGSCQLLIEISAGAGMVMGDTFEELARFLHEAKQGKQIGICFDTQHAFASGYDIRTQKGLDNVLIQFDQQIGLQHLIASHCNDSKVDLGTHKDRHEHLGEGFMGLETFKQFIHHPKIQHLDLILETPIDGQRKKEIELLKTFRLETQKNV</sequence>
<dbReference type="PANTHER" id="PTHR21445">
    <property type="entry name" value="ENDONUCLEASE IV ENDODEOXYRIBONUCLEASE IV"/>
    <property type="match status" value="1"/>
</dbReference>
<evidence type="ECO:0000256" key="2">
    <source>
        <dbReference type="ARBA" id="ARBA00022723"/>
    </source>
</evidence>
<comment type="cofactor">
    <cofactor evidence="7">
        <name>Zn(2+)</name>
        <dbReference type="ChEBI" id="CHEBI:29105"/>
    </cofactor>
    <text evidence="7">Binds 3 Zn(2+) ions.</text>
</comment>
<dbReference type="GO" id="GO:0008833">
    <property type="term" value="F:deoxyribonuclease IV (phage-T4-induced) activity"/>
    <property type="evidence" value="ECO:0007669"/>
    <property type="project" value="UniProtKB-UniRule"/>
</dbReference>
<dbReference type="NCBIfam" id="TIGR00587">
    <property type="entry name" value="nfo"/>
    <property type="match status" value="1"/>
</dbReference>
<feature type="binding site" evidence="7">
    <location>
        <position position="142"/>
    </location>
    <ligand>
        <name>Zn(2+)</name>
        <dbReference type="ChEBI" id="CHEBI:29105"/>
        <label>2</label>
    </ligand>
</feature>
<dbReference type="Pfam" id="PF01261">
    <property type="entry name" value="AP_endonuc_2"/>
    <property type="match status" value="1"/>
</dbReference>
<dbReference type="SMART" id="SM00518">
    <property type="entry name" value="AP2Ec"/>
    <property type="match status" value="1"/>
</dbReference>
<comment type="function">
    <text evidence="7">Endonuclease IV plays a role in DNA repair. It cleaves phosphodiester bonds at apurinic or apyrimidinic (AP) sites, generating a 3'-hydroxyl group and a 5'-terminal sugar phosphate.</text>
</comment>
<dbReference type="GO" id="GO:0003677">
    <property type="term" value="F:DNA binding"/>
    <property type="evidence" value="ECO:0007669"/>
    <property type="project" value="InterPro"/>
</dbReference>
<evidence type="ECO:0000256" key="7">
    <source>
        <dbReference type="HAMAP-Rule" id="MF_00152"/>
    </source>
</evidence>
<dbReference type="PANTHER" id="PTHR21445:SF0">
    <property type="entry name" value="APURINIC-APYRIMIDINIC ENDONUCLEASE"/>
    <property type="match status" value="1"/>
</dbReference>
<keyword evidence="4 7" id="KW-0378">Hydrolase</keyword>
<keyword evidence="2 7" id="KW-0479">Metal-binding</keyword>
<evidence type="ECO:0000256" key="5">
    <source>
        <dbReference type="ARBA" id="ARBA00022833"/>
    </source>
</evidence>
<dbReference type="SUPFAM" id="SSF51658">
    <property type="entry name" value="Xylose isomerase-like"/>
    <property type="match status" value="1"/>
</dbReference>
<keyword evidence="3 7" id="KW-0227">DNA damage</keyword>
<dbReference type="CDD" id="cd00019">
    <property type="entry name" value="AP2Ec"/>
    <property type="match status" value="1"/>
</dbReference>
<reference evidence="9 10" key="1">
    <citation type="journal article" date="2015" name="Nature">
        <title>rRNA introns, odd ribosomes, and small enigmatic genomes across a large radiation of phyla.</title>
        <authorList>
            <person name="Brown C.T."/>
            <person name="Hug L.A."/>
            <person name="Thomas B.C."/>
            <person name="Sharon I."/>
            <person name="Castelle C.J."/>
            <person name="Singh A."/>
            <person name="Wilkins M.J."/>
            <person name="Williams K.H."/>
            <person name="Banfield J.F."/>
        </authorList>
    </citation>
    <scope>NUCLEOTIDE SEQUENCE [LARGE SCALE GENOMIC DNA]</scope>
</reference>
<dbReference type="GO" id="GO:0008270">
    <property type="term" value="F:zinc ion binding"/>
    <property type="evidence" value="ECO:0007669"/>
    <property type="project" value="UniProtKB-UniRule"/>
</dbReference>
<feature type="binding site" evidence="7">
    <location>
        <position position="176"/>
    </location>
    <ligand>
        <name>Zn(2+)</name>
        <dbReference type="ChEBI" id="CHEBI:29105"/>
        <label>2</label>
    </ligand>
</feature>
<protein>
    <recommendedName>
        <fullName evidence="7">Probable endonuclease 4</fullName>
        <ecNumber evidence="7">3.1.21.2</ecNumber>
    </recommendedName>
    <alternativeName>
        <fullName evidence="7">Endodeoxyribonuclease IV</fullName>
    </alternativeName>
    <alternativeName>
        <fullName evidence="7">Endonuclease IV</fullName>
    </alternativeName>
</protein>
<evidence type="ECO:0000313" key="10">
    <source>
        <dbReference type="Proteomes" id="UP000033935"/>
    </source>
</evidence>
<keyword evidence="7 9" id="KW-0255">Endonuclease</keyword>
<evidence type="ECO:0000256" key="6">
    <source>
        <dbReference type="ARBA" id="ARBA00023204"/>
    </source>
</evidence>
<gene>
    <name evidence="7" type="primary">nfo</name>
    <name evidence="9" type="ORF">UT30_C0010G0036</name>
</gene>
<feature type="binding site" evidence="7">
    <location>
        <position position="142"/>
    </location>
    <ligand>
        <name>Zn(2+)</name>
        <dbReference type="ChEBI" id="CHEBI:29105"/>
        <label>1</label>
    </ligand>
</feature>
<proteinExistence type="inferred from homology"/>
<dbReference type="GO" id="GO:0003906">
    <property type="term" value="F:DNA-(apurinic or apyrimidinic site) endonuclease activity"/>
    <property type="evidence" value="ECO:0007669"/>
    <property type="project" value="TreeGrafter"/>
</dbReference>
<feature type="binding site" evidence="7">
    <location>
        <position position="106"/>
    </location>
    <ligand>
        <name>Zn(2+)</name>
        <dbReference type="ChEBI" id="CHEBI:29105"/>
        <label>1</label>
    </ligand>
</feature>
<comment type="catalytic activity">
    <reaction evidence="7">
        <text>Endonucleolytic cleavage to 5'-phosphooligonucleotide end-products.</text>
        <dbReference type="EC" id="3.1.21.2"/>
    </reaction>
</comment>
<organism evidence="9 10">
    <name type="scientific">Candidatus Uhrbacteria bacterium GW2011_GWF2_39_13</name>
    <dbReference type="NCBI Taxonomy" id="1618995"/>
    <lineage>
        <taxon>Bacteria</taxon>
        <taxon>Candidatus Uhriibacteriota</taxon>
    </lineage>
</organism>
<dbReference type="Proteomes" id="UP000033935">
    <property type="component" value="Unassembled WGS sequence"/>
</dbReference>
<accession>A0A0G0QRM5</accession>
<evidence type="ECO:0000313" key="9">
    <source>
        <dbReference type="EMBL" id="KKR04272.1"/>
    </source>
</evidence>
<dbReference type="Gene3D" id="3.20.20.150">
    <property type="entry name" value="Divalent-metal-dependent TIM barrel enzymes"/>
    <property type="match status" value="1"/>
</dbReference>
<dbReference type="AlphaFoldDB" id="A0A0G0QRM5"/>
<dbReference type="InterPro" id="IPR018246">
    <property type="entry name" value="AP_endonuc_F2_Zn_BS"/>
</dbReference>
<name>A0A0G0QRM5_9BACT</name>
<evidence type="ECO:0000256" key="1">
    <source>
        <dbReference type="ARBA" id="ARBA00005340"/>
    </source>
</evidence>
<dbReference type="InterPro" id="IPR036237">
    <property type="entry name" value="Xyl_isomerase-like_sf"/>
</dbReference>
<keyword evidence="5 7" id="KW-0862">Zinc</keyword>
<dbReference type="PROSITE" id="PS51432">
    <property type="entry name" value="AP_NUCLEASE_F2_4"/>
    <property type="match status" value="1"/>
</dbReference>
<comment type="similarity">
    <text evidence="1 7">Belongs to the AP endonuclease 2 family.</text>
</comment>
<dbReference type="FunFam" id="3.20.20.150:FF:000001">
    <property type="entry name" value="Probable endonuclease 4"/>
    <property type="match status" value="1"/>
</dbReference>
<evidence type="ECO:0000259" key="8">
    <source>
        <dbReference type="Pfam" id="PF01261"/>
    </source>
</evidence>
<dbReference type="EMBL" id="LBWG01000010">
    <property type="protein sequence ID" value="KKR04272.1"/>
    <property type="molecule type" value="Genomic_DNA"/>
</dbReference>
<feature type="binding site" evidence="7">
    <location>
        <position position="179"/>
    </location>
    <ligand>
        <name>Zn(2+)</name>
        <dbReference type="ChEBI" id="CHEBI:29105"/>
        <label>3</label>
    </ligand>
</feature>
<keyword evidence="7" id="KW-0540">Nuclease</keyword>
<dbReference type="GO" id="GO:0006284">
    <property type="term" value="P:base-excision repair"/>
    <property type="evidence" value="ECO:0007669"/>
    <property type="project" value="TreeGrafter"/>
</dbReference>
<dbReference type="EC" id="3.1.21.2" evidence="7"/>